<evidence type="ECO:0000256" key="6">
    <source>
        <dbReference type="SAM" id="Phobius"/>
    </source>
</evidence>
<comment type="subcellular location">
    <subcellularLocation>
        <location evidence="1">Membrane</location>
        <topology evidence="1">Multi-pass membrane protein</topology>
    </subcellularLocation>
</comment>
<dbReference type="AlphaFoldDB" id="M3CXN4"/>
<sequence length="330" mass="35709">MGITFVLASAYMYWQKTPHFPFGAPEVRSLLVARGFCGFFGVFGMYYSLIYLPLADATVITFLGPGLTCWVCSKLLKEPFTRAEMIGTFVSLIGVLFIARPTSLLHAFGPSAHMSAPESPGANAGPNPSDASDYGSITPAQRLEGVAVALLGVCGGVGAFTTIRWIGKRAHALLTVNYFAAWCTFVSLVMQFAFPSIGFLLPTNLKDWGLLIFLGTSGFIMQFLLATALSYEKSSRVTNMSYTQLLFALGFEKVVFGHTPGKLSIIGSSLILGSAIVVAYQKSTFESKEHPEESGAQGDEEAQRGLIANVETGEDHERLPLQDMQLTTLR</sequence>
<reference evidence="8 9" key="1">
    <citation type="journal article" date="2012" name="PLoS Pathog.">
        <title>Diverse lifestyles and strategies of plant pathogenesis encoded in the genomes of eighteen Dothideomycetes fungi.</title>
        <authorList>
            <person name="Ohm R.A."/>
            <person name="Feau N."/>
            <person name="Henrissat B."/>
            <person name="Schoch C.L."/>
            <person name="Horwitz B.A."/>
            <person name="Barry K.W."/>
            <person name="Condon B.J."/>
            <person name="Copeland A.C."/>
            <person name="Dhillon B."/>
            <person name="Glaser F."/>
            <person name="Hesse C.N."/>
            <person name="Kosti I."/>
            <person name="LaButti K."/>
            <person name="Lindquist E.A."/>
            <person name="Lucas S."/>
            <person name="Salamov A.A."/>
            <person name="Bradshaw R.E."/>
            <person name="Ciuffetti L."/>
            <person name="Hamelin R.C."/>
            <person name="Kema G.H.J."/>
            <person name="Lawrence C."/>
            <person name="Scott J.A."/>
            <person name="Spatafora J.W."/>
            <person name="Turgeon B.G."/>
            <person name="de Wit P.J.G.M."/>
            <person name="Zhong S."/>
            <person name="Goodwin S.B."/>
            <person name="Grigoriev I.V."/>
        </authorList>
    </citation>
    <scope>NUCLEOTIDE SEQUENCE [LARGE SCALE GENOMIC DNA]</scope>
    <source>
        <strain evidence="8 9">SO2202</strain>
    </source>
</reference>
<evidence type="ECO:0000256" key="1">
    <source>
        <dbReference type="ARBA" id="ARBA00004141"/>
    </source>
</evidence>
<keyword evidence="2 6" id="KW-0812">Transmembrane</keyword>
<dbReference type="SUPFAM" id="SSF103481">
    <property type="entry name" value="Multidrug resistance efflux transporter EmrE"/>
    <property type="match status" value="2"/>
</dbReference>
<dbReference type="OMA" id="VEIFMGI"/>
<feature type="transmembrane region" description="Helical" evidence="6">
    <location>
        <begin position="31"/>
        <end position="51"/>
    </location>
</feature>
<accession>M3CXN4</accession>
<dbReference type="GO" id="GO:0016020">
    <property type="term" value="C:membrane"/>
    <property type="evidence" value="ECO:0007669"/>
    <property type="project" value="UniProtKB-SubCell"/>
</dbReference>
<dbReference type="PANTHER" id="PTHR22911:SF6">
    <property type="entry name" value="SOLUTE CARRIER FAMILY 35 MEMBER G1"/>
    <property type="match status" value="1"/>
</dbReference>
<keyword evidence="9" id="KW-1185">Reference proteome</keyword>
<keyword evidence="4 6" id="KW-0472">Membrane</keyword>
<dbReference type="RefSeq" id="XP_016756532.1">
    <property type="nucleotide sequence ID" value="XM_016909291.1"/>
</dbReference>
<dbReference type="HOGENOM" id="CLU_032828_4_3_1"/>
<evidence type="ECO:0000256" key="2">
    <source>
        <dbReference type="ARBA" id="ARBA00022692"/>
    </source>
</evidence>
<dbReference type="GeneID" id="27906428"/>
<evidence type="ECO:0000259" key="7">
    <source>
        <dbReference type="Pfam" id="PF00892"/>
    </source>
</evidence>
<feature type="transmembrane region" description="Helical" evidence="6">
    <location>
        <begin position="88"/>
        <end position="108"/>
    </location>
</feature>
<feature type="transmembrane region" description="Helical" evidence="6">
    <location>
        <begin position="179"/>
        <end position="202"/>
    </location>
</feature>
<feature type="region of interest" description="Disordered" evidence="5">
    <location>
        <begin position="288"/>
        <end position="330"/>
    </location>
</feature>
<evidence type="ECO:0000256" key="3">
    <source>
        <dbReference type="ARBA" id="ARBA00022989"/>
    </source>
</evidence>
<dbReference type="InterPro" id="IPR037185">
    <property type="entry name" value="EmrE-like"/>
</dbReference>
<feature type="domain" description="EamA" evidence="7">
    <location>
        <begin position="159"/>
        <end position="279"/>
    </location>
</feature>
<organism evidence="8 9">
    <name type="scientific">Sphaerulina musiva (strain SO2202)</name>
    <name type="common">Poplar stem canker fungus</name>
    <name type="synonym">Septoria musiva</name>
    <dbReference type="NCBI Taxonomy" id="692275"/>
    <lineage>
        <taxon>Eukaryota</taxon>
        <taxon>Fungi</taxon>
        <taxon>Dikarya</taxon>
        <taxon>Ascomycota</taxon>
        <taxon>Pezizomycotina</taxon>
        <taxon>Dothideomycetes</taxon>
        <taxon>Dothideomycetidae</taxon>
        <taxon>Mycosphaerellales</taxon>
        <taxon>Mycosphaerellaceae</taxon>
        <taxon>Sphaerulina</taxon>
    </lineage>
</organism>
<feature type="transmembrane region" description="Helical" evidence="6">
    <location>
        <begin position="146"/>
        <end position="167"/>
    </location>
</feature>
<dbReference type="Proteomes" id="UP000016931">
    <property type="component" value="Unassembled WGS sequence"/>
</dbReference>
<dbReference type="InterPro" id="IPR000620">
    <property type="entry name" value="EamA_dom"/>
</dbReference>
<evidence type="ECO:0000256" key="5">
    <source>
        <dbReference type="SAM" id="MobiDB-lite"/>
    </source>
</evidence>
<dbReference type="Pfam" id="PF00892">
    <property type="entry name" value="EamA"/>
    <property type="match status" value="2"/>
</dbReference>
<dbReference type="EMBL" id="KB456271">
    <property type="protein sequence ID" value="EMF08411.1"/>
    <property type="molecule type" value="Genomic_DNA"/>
</dbReference>
<protein>
    <recommendedName>
        <fullName evidence="7">EamA domain-containing protein</fullName>
    </recommendedName>
</protein>
<evidence type="ECO:0000313" key="9">
    <source>
        <dbReference type="Proteomes" id="UP000016931"/>
    </source>
</evidence>
<proteinExistence type="predicted"/>
<evidence type="ECO:0000313" key="8">
    <source>
        <dbReference type="EMBL" id="EMF08411.1"/>
    </source>
</evidence>
<keyword evidence="3 6" id="KW-1133">Transmembrane helix</keyword>
<gene>
    <name evidence="8" type="ORF">SEPMUDRAFT_54262</name>
</gene>
<feature type="domain" description="EamA" evidence="7">
    <location>
        <begin position="3"/>
        <end position="99"/>
    </location>
</feature>
<feature type="transmembrane region" description="Helical" evidence="6">
    <location>
        <begin position="208"/>
        <end position="231"/>
    </location>
</feature>
<dbReference type="eggNOG" id="KOG4510">
    <property type="taxonomic scope" value="Eukaryota"/>
</dbReference>
<name>M3CXN4_SPHMS</name>
<evidence type="ECO:0000256" key="4">
    <source>
        <dbReference type="ARBA" id="ARBA00023136"/>
    </source>
</evidence>
<dbReference type="PANTHER" id="PTHR22911">
    <property type="entry name" value="ACYL-MALONYL CONDENSING ENZYME-RELATED"/>
    <property type="match status" value="1"/>
</dbReference>
<dbReference type="OrthoDB" id="306876at2759"/>